<dbReference type="AlphaFoldDB" id="A0A2S3WZ22"/>
<reference evidence="1 2" key="2">
    <citation type="submission" date="2018-03" db="EMBL/GenBank/DDBJ databases">
        <title>Draft genome of Pseudomonas putida strain KH-21-114.</title>
        <authorList>
            <person name="Yoshizawa S."/>
            <person name="Khan N.H."/>
            <person name="Nishimura M."/>
            <person name="Chiura H.X."/>
            <person name="Ogura Y."/>
            <person name="Hayashi T."/>
            <person name="Kogure K."/>
        </authorList>
    </citation>
    <scope>NUCLEOTIDE SEQUENCE [LARGE SCALE GENOMIC DNA]</scope>
    <source>
        <strain evidence="1 2">KH-21-114</strain>
    </source>
</reference>
<dbReference type="EMBL" id="MINH01000021">
    <property type="protein sequence ID" value="POG06561.1"/>
    <property type="molecule type" value="Genomic_DNA"/>
</dbReference>
<evidence type="ECO:0000313" key="2">
    <source>
        <dbReference type="Proteomes" id="UP000237230"/>
    </source>
</evidence>
<sequence length="748" mass="81053">MKRRAPLSKWLADNPDLQQWDSITGVSLSAGNASLSQTHASHLEQGQGIDNISGELEIEMTDIVYHFAGYQMSAPQVGIGRVSYENARLDMLANLHGGTLVKAQKPYKVLSLAAHDPLDYLELSQQVPLVFKEGALVLDVSKGENVRLAVSDDLAEQSLAGDWLQQQLPANPGKLDYSMLSAPHAGPERALQAAYLGTQADDEGKGDTLVMFASSGYGREGNFPGQASDFPRLLPTPPQPDAAVELLSSRLLHRNAYLNGFKGQLTDAIFDEVYQDGRLASMVASAGRLQVPDAQYPSSDYLFKVQAFDLDVAGGLQARFELDWASQHLNIDCSMTFSCQSEHQAAAEVYTATFELSLHHRYYLLAGTEPGPYWLEGQFFSPWPEQQEARVLKGLPEGDEYAELRVQAEDFAAFVIRQAILQGMVRALDPAAAEHWLKGLQIGASTKLQPGSFEFPGAMAVSASLAANAELRIRDVDEPVLVGREQPLDVENPGQLTLTWTVKSLPGGPTHPGVIKDGKYTAPSADTLQGRSGQVLVSASAGDQRCDVVITVMRQSLRANPFITTMQAGTERILTAAALGKAPLKWTNVTNDPGQSGELVEEAQGRRCRYLAKPANPGKPNTYWLDEIQVAGADDKQSLHVLVIQREPAVLVTLAETPRADGRMKFVARINGNLVTPEWQLGVGPGTIDADGLYTPPQSADLPPGILVLATFKSDDFGTFEGHLIMPLQATRFPGLCSQLLAPQPRSV</sequence>
<dbReference type="OrthoDB" id="6458179at2"/>
<comment type="caution">
    <text evidence="1">The sequence shown here is derived from an EMBL/GenBank/DDBJ whole genome shotgun (WGS) entry which is preliminary data.</text>
</comment>
<organism evidence="1 2">
    <name type="scientific">Pseudomonas putida</name>
    <name type="common">Arthrobacter siderocapsulatus</name>
    <dbReference type="NCBI Taxonomy" id="303"/>
    <lineage>
        <taxon>Bacteria</taxon>
        <taxon>Pseudomonadati</taxon>
        <taxon>Pseudomonadota</taxon>
        <taxon>Gammaproteobacteria</taxon>
        <taxon>Pseudomonadales</taxon>
        <taxon>Pseudomonadaceae</taxon>
        <taxon>Pseudomonas</taxon>
    </lineage>
</organism>
<proteinExistence type="predicted"/>
<accession>A0A2S3WZ22</accession>
<name>A0A2S3WZ22_PSEPU</name>
<reference evidence="1 2" key="1">
    <citation type="submission" date="2016-08" db="EMBL/GenBank/DDBJ databases">
        <authorList>
            <person name="Seilhamer J.J."/>
        </authorList>
    </citation>
    <scope>NUCLEOTIDE SEQUENCE [LARGE SCALE GENOMIC DNA]</scope>
    <source>
        <strain evidence="1 2">KH-21-114</strain>
    </source>
</reference>
<dbReference type="Proteomes" id="UP000237230">
    <property type="component" value="Unassembled WGS sequence"/>
</dbReference>
<evidence type="ECO:0000313" key="1">
    <source>
        <dbReference type="EMBL" id="POG06561.1"/>
    </source>
</evidence>
<protein>
    <submittedName>
        <fullName evidence="1">Uncharacterized protein</fullName>
    </submittedName>
</protein>
<gene>
    <name evidence="1" type="ORF">BGP84_26100</name>
</gene>